<dbReference type="SUPFAM" id="SSF53474">
    <property type="entry name" value="alpha/beta-Hydrolases"/>
    <property type="match status" value="1"/>
</dbReference>
<dbReference type="InterPro" id="IPR029058">
    <property type="entry name" value="AB_hydrolase_fold"/>
</dbReference>
<name>A0A8H4XH81_9HYPO</name>
<feature type="compositionally biased region" description="Pro residues" evidence="1">
    <location>
        <begin position="594"/>
        <end position="603"/>
    </location>
</feature>
<accession>A0A8H4XH81</accession>
<dbReference type="PANTHER" id="PTHR43194:SF4">
    <property type="entry name" value="AB HYDROLASE-1 DOMAIN-CONTAINING PROTEIN"/>
    <property type="match status" value="1"/>
</dbReference>
<feature type="region of interest" description="Disordered" evidence="1">
    <location>
        <begin position="493"/>
        <end position="645"/>
    </location>
</feature>
<organism evidence="2 3">
    <name type="scientific">Fusarium zealandicum</name>
    <dbReference type="NCBI Taxonomy" id="1053134"/>
    <lineage>
        <taxon>Eukaryota</taxon>
        <taxon>Fungi</taxon>
        <taxon>Dikarya</taxon>
        <taxon>Ascomycota</taxon>
        <taxon>Pezizomycotina</taxon>
        <taxon>Sordariomycetes</taxon>
        <taxon>Hypocreomycetidae</taxon>
        <taxon>Hypocreales</taxon>
        <taxon>Nectriaceae</taxon>
        <taxon>Fusarium</taxon>
        <taxon>Fusarium staphyleae species complex</taxon>
    </lineage>
</organism>
<dbReference type="Proteomes" id="UP000635477">
    <property type="component" value="Unassembled WGS sequence"/>
</dbReference>
<keyword evidence="3" id="KW-1185">Reference proteome</keyword>
<feature type="compositionally biased region" description="Polar residues" evidence="1">
    <location>
        <begin position="701"/>
        <end position="719"/>
    </location>
</feature>
<feature type="region of interest" description="Disordered" evidence="1">
    <location>
        <begin position="1"/>
        <end position="37"/>
    </location>
</feature>
<reference evidence="2" key="2">
    <citation type="submission" date="2020-05" db="EMBL/GenBank/DDBJ databases">
        <authorList>
            <person name="Kim H.-S."/>
            <person name="Proctor R.H."/>
            <person name="Brown D.W."/>
        </authorList>
    </citation>
    <scope>NUCLEOTIDE SEQUENCE</scope>
    <source>
        <strain evidence="2">NRRL 22465</strain>
    </source>
</reference>
<proteinExistence type="predicted"/>
<feature type="region of interest" description="Disordered" evidence="1">
    <location>
        <begin position="731"/>
        <end position="855"/>
    </location>
</feature>
<gene>
    <name evidence="2" type="ORF">FZEAL_8089</name>
</gene>
<dbReference type="InterPro" id="IPR050228">
    <property type="entry name" value="Carboxylesterase_BioH"/>
</dbReference>
<feature type="compositionally biased region" description="Low complexity" evidence="1">
    <location>
        <begin position="604"/>
        <end position="627"/>
    </location>
</feature>
<evidence type="ECO:0000313" key="2">
    <source>
        <dbReference type="EMBL" id="KAF4975088.1"/>
    </source>
</evidence>
<feature type="compositionally biased region" description="Polar residues" evidence="1">
    <location>
        <begin position="737"/>
        <end position="780"/>
    </location>
</feature>
<dbReference type="Gene3D" id="3.40.50.1820">
    <property type="entry name" value="alpha/beta hydrolase"/>
    <property type="match status" value="1"/>
</dbReference>
<dbReference type="AlphaFoldDB" id="A0A8H4XH81"/>
<feature type="compositionally biased region" description="Low complexity" evidence="1">
    <location>
        <begin position="583"/>
        <end position="593"/>
    </location>
</feature>
<feature type="region of interest" description="Disordered" evidence="1">
    <location>
        <begin position="687"/>
        <end position="719"/>
    </location>
</feature>
<dbReference type="EMBL" id="JABEYC010000676">
    <property type="protein sequence ID" value="KAF4975088.1"/>
    <property type="molecule type" value="Genomic_DNA"/>
</dbReference>
<feature type="region of interest" description="Disordered" evidence="1">
    <location>
        <begin position="185"/>
        <end position="205"/>
    </location>
</feature>
<feature type="compositionally biased region" description="Basic and acidic residues" evidence="1">
    <location>
        <begin position="185"/>
        <end position="203"/>
    </location>
</feature>
<protein>
    <recommendedName>
        <fullName evidence="4">AB hydrolase-1 domain-containing protein</fullName>
    </recommendedName>
</protein>
<dbReference type="PANTHER" id="PTHR43194">
    <property type="entry name" value="HYDROLASE ALPHA/BETA FOLD FAMILY"/>
    <property type="match status" value="1"/>
</dbReference>
<sequence length="855" mass="92811">MNNLGAPQRTAPSDGRSNKAKPSEADHQSRSPIPGMSSCLSAHAGTAMLEADALRRQHQKEAMCTRTTFYVNADWILGSDLASAKNIVGQMYVECLDPPERCHPYPIVLIHGDFHTGQVTKPDGQPGWASFFLKQGFQVYIVDLPACARSNFLTKEHFFHRDLIHNSHTITAAFVENELTAPGKRVSEHVPPKHERAKLHDKWPGTGQRGDPIFANYCASLTTLYLNKVERQSIAQNALRALLNQIGKSILIGEGTGGNMAWLATDVEPDLVAGVIAIEPAGPPFGTANPRNQNPHRVYTQWIQRDESSRIYGLTDIPLTYDPPAHHHEGYDPPVREPLDITHIMRPDRNGACFMQRKLEGGGSDEMLRHNVCPSNEARQLINLKKVPHALVTAHASSHILFDWATAAFMAQAGVGLNWIRLEDHRIYGNGHLMFLETNSDDVAQVLIGWIDSRVTPKALAGEPLDPISPPESRAARDSIEDTIASKAMAETIRRPLQHTSSSSPRSSAAELPKRQPASTPTERTPGHSSEGAASQGKDVNHNKRPAPSSSVPTSAGSEKHSSSSIASSTWGKSQKRPRLDPPAKASPTSASPQSPPPRPPEPALQQPRHVPKNNQQSGPSQGQEQPVSDLAMMRPPHPEGGPVRYQTNVRVVSPMRSPVLGHTPQPRAPSPFQFRPTNLYEHLAIGGQQPGSTVKKEQRQSGYGYSHSTARFERQTGTAEESIAGLSISHLGRGVSSPSAGVSTLHLSPVSQPQHLQAGTMRHSPTINMRELQQANRASPNEGMAYNAGHEPPYTPSLPPSTLRSDQHDGYASISQRTPPSPSPAPRVSSNPASSHLSASSPALPGSRRMPASK</sequence>
<dbReference type="OrthoDB" id="9978720at2759"/>
<dbReference type="CDD" id="cd12809">
    <property type="entry name" value="Esterase_713_like-2"/>
    <property type="match status" value="1"/>
</dbReference>
<feature type="compositionally biased region" description="Low complexity" evidence="1">
    <location>
        <begin position="827"/>
        <end position="848"/>
    </location>
</feature>
<evidence type="ECO:0008006" key="4">
    <source>
        <dbReference type="Google" id="ProtNLM"/>
    </source>
</evidence>
<reference evidence="2" key="1">
    <citation type="journal article" date="2020" name="BMC Genomics">
        <title>Correction to: Identification and distribution of gene clusters required for synthesis of sphingolipid metabolism inhibitors in diverse species of the filamentous fungus Fusarium.</title>
        <authorList>
            <person name="Kim H.S."/>
            <person name="Lohmar J.M."/>
            <person name="Busman M."/>
            <person name="Brown D.W."/>
            <person name="Naumann T.A."/>
            <person name="Divon H.H."/>
            <person name="Lysoe E."/>
            <person name="Uhlig S."/>
            <person name="Proctor R.H."/>
        </authorList>
    </citation>
    <scope>NUCLEOTIDE SEQUENCE</scope>
    <source>
        <strain evidence="2">NRRL 22465</strain>
    </source>
</reference>
<feature type="compositionally biased region" description="Low complexity" evidence="1">
    <location>
        <begin position="563"/>
        <end position="573"/>
    </location>
</feature>
<comment type="caution">
    <text evidence="2">The sequence shown here is derived from an EMBL/GenBank/DDBJ whole genome shotgun (WGS) entry which is preliminary data.</text>
</comment>
<evidence type="ECO:0000313" key="3">
    <source>
        <dbReference type="Proteomes" id="UP000635477"/>
    </source>
</evidence>
<evidence type="ECO:0000256" key="1">
    <source>
        <dbReference type="SAM" id="MobiDB-lite"/>
    </source>
</evidence>